<proteinExistence type="predicted"/>
<sequence length="155" mass="17076">MAGNTSSTMSNPKRPTGYEVGYGKPPADHRFRKGQSGNPRGRPRGYSAPLGRRDLLDALTQAGREPIAITKDGRTIQTTQIEALAQQLTRKALQGDMRAAKLLFDTIKALAPKTEPDGMSHEEWLEVLDDRPKLHPGIEVRFVDAGDMRLKLGET</sequence>
<dbReference type="EMBL" id="LR743504">
    <property type="protein sequence ID" value="CAA2105375.1"/>
    <property type="molecule type" value="Genomic_DNA"/>
</dbReference>
<dbReference type="AlphaFoldDB" id="A0A679IZI4"/>
<dbReference type="InterPro" id="IPR043736">
    <property type="entry name" value="DUF5681"/>
</dbReference>
<accession>A0A679IZI4</accession>
<dbReference type="Pfam" id="PF18932">
    <property type="entry name" value="DUF5681"/>
    <property type="match status" value="1"/>
</dbReference>
<feature type="domain" description="DUF5681" evidence="2">
    <location>
        <begin position="28"/>
        <end position="108"/>
    </location>
</feature>
<evidence type="ECO:0000313" key="3">
    <source>
        <dbReference type="EMBL" id="CAA2105375.1"/>
    </source>
</evidence>
<feature type="region of interest" description="Disordered" evidence="1">
    <location>
        <begin position="1"/>
        <end position="50"/>
    </location>
</feature>
<organism evidence="3">
    <name type="scientific">Methylobacterium bullatum</name>
    <dbReference type="NCBI Taxonomy" id="570505"/>
    <lineage>
        <taxon>Bacteria</taxon>
        <taxon>Pseudomonadati</taxon>
        <taxon>Pseudomonadota</taxon>
        <taxon>Alphaproteobacteria</taxon>
        <taxon>Hyphomicrobiales</taxon>
        <taxon>Methylobacteriaceae</taxon>
        <taxon>Methylobacterium</taxon>
    </lineage>
</organism>
<protein>
    <recommendedName>
        <fullName evidence="2">DUF5681 domain-containing protein</fullName>
    </recommendedName>
</protein>
<feature type="compositionally biased region" description="Polar residues" evidence="1">
    <location>
        <begin position="1"/>
        <end position="13"/>
    </location>
</feature>
<name>A0A679IZI4_9HYPH</name>
<evidence type="ECO:0000256" key="1">
    <source>
        <dbReference type="SAM" id="MobiDB-lite"/>
    </source>
</evidence>
<gene>
    <name evidence="3" type="ORF">MBUL_03161</name>
</gene>
<reference evidence="3" key="1">
    <citation type="submission" date="2019-12" db="EMBL/GenBank/DDBJ databases">
        <authorList>
            <person name="Cremers G."/>
        </authorList>
    </citation>
    <scope>NUCLEOTIDE SEQUENCE</scope>
    <source>
        <strain evidence="3">Mbul1</strain>
    </source>
</reference>
<evidence type="ECO:0000259" key="2">
    <source>
        <dbReference type="Pfam" id="PF18932"/>
    </source>
</evidence>